<proteinExistence type="predicted"/>
<keyword evidence="1" id="KW-0175">Coiled coil</keyword>
<dbReference type="EMBL" id="UOES01000227">
    <property type="protein sequence ID" value="VAW27377.1"/>
    <property type="molecule type" value="Genomic_DNA"/>
</dbReference>
<keyword evidence="3" id="KW-1133">Transmembrane helix</keyword>
<evidence type="ECO:0000256" key="3">
    <source>
        <dbReference type="SAM" id="Phobius"/>
    </source>
</evidence>
<feature type="transmembrane region" description="Helical" evidence="3">
    <location>
        <begin position="14"/>
        <end position="32"/>
    </location>
</feature>
<feature type="transmembrane region" description="Helical" evidence="3">
    <location>
        <begin position="52"/>
        <end position="71"/>
    </location>
</feature>
<evidence type="ECO:0000256" key="1">
    <source>
        <dbReference type="SAM" id="Coils"/>
    </source>
</evidence>
<feature type="region of interest" description="Disordered" evidence="2">
    <location>
        <begin position="102"/>
        <end position="134"/>
    </location>
</feature>
<evidence type="ECO:0000313" key="4">
    <source>
        <dbReference type="EMBL" id="VAW27377.1"/>
    </source>
</evidence>
<reference evidence="4" key="1">
    <citation type="submission" date="2018-06" db="EMBL/GenBank/DDBJ databases">
        <authorList>
            <person name="Zhirakovskaya E."/>
        </authorList>
    </citation>
    <scope>NUCLEOTIDE SEQUENCE</scope>
</reference>
<feature type="coiled-coil region" evidence="1">
    <location>
        <begin position="75"/>
        <end position="102"/>
    </location>
</feature>
<protein>
    <recommendedName>
        <fullName evidence="5">Lipopolysaccharide assembly protein A domain-containing protein</fullName>
    </recommendedName>
</protein>
<accession>A0A3B0UQ98</accession>
<sequence length="134" mass="15486">MPLKKPNMSNSRKIIWIALAIFMFIQVGSSYITNKNQNNLSFLMEMKSYIPYMLYFSLVGFILFLLSYMVYHLDRLKGKKQIAQLEQDKNELKAKLFDMQEAQTPEKLPSPVVKPQAEEQQGSEEEPAQSGDSE</sequence>
<feature type="compositionally biased region" description="Acidic residues" evidence="2">
    <location>
        <begin position="121"/>
        <end position="134"/>
    </location>
</feature>
<name>A0A3B0UQ98_9ZZZZ</name>
<keyword evidence="3" id="KW-0472">Membrane</keyword>
<keyword evidence="3" id="KW-0812">Transmembrane</keyword>
<dbReference type="AlphaFoldDB" id="A0A3B0UQ98"/>
<evidence type="ECO:0008006" key="5">
    <source>
        <dbReference type="Google" id="ProtNLM"/>
    </source>
</evidence>
<organism evidence="4">
    <name type="scientific">hydrothermal vent metagenome</name>
    <dbReference type="NCBI Taxonomy" id="652676"/>
    <lineage>
        <taxon>unclassified sequences</taxon>
        <taxon>metagenomes</taxon>
        <taxon>ecological metagenomes</taxon>
    </lineage>
</organism>
<gene>
    <name evidence="4" type="ORF">MNBD_BACTEROID06-358</name>
</gene>
<evidence type="ECO:0000256" key="2">
    <source>
        <dbReference type="SAM" id="MobiDB-lite"/>
    </source>
</evidence>